<feature type="chain" id="PRO_5003524153" description="Apple domain-containing protein" evidence="1">
    <location>
        <begin position="22"/>
        <end position="399"/>
    </location>
</feature>
<feature type="signal peptide" evidence="1">
    <location>
        <begin position="1"/>
        <end position="21"/>
    </location>
</feature>
<dbReference type="Proteomes" id="UP000007115">
    <property type="component" value="Unassembled WGS sequence"/>
</dbReference>
<dbReference type="EMBL" id="ABDF02000092">
    <property type="protein sequence ID" value="EHK15296.1"/>
    <property type="molecule type" value="Genomic_DNA"/>
</dbReference>
<keyword evidence="3" id="KW-1185">Reference proteome</keyword>
<dbReference type="STRING" id="413071.G9NC71"/>
<dbReference type="RefSeq" id="XP_013949499.1">
    <property type="nucleotide sequence ID" value="XM_014094024.1"/>
</dbReference>
<evidence type="ECO:0000313" key="3">
    <source>
        <dbReference type="Proteomes" id="UP000007115"/>
    </source>
</evidence>
<dbReference type="InParanoid" id="G9NC71"/>
<dbReference type="AlphaFoldDB" id="G9NC71"/>
<evidence type="ECO:0008006" key="4">
    <source>
        <dbReference type="Google" id="ProtNLM"/>
    </source>
</evidence>
<evidence type="ECO:0000256" key="1">
    <source>
        <dbReference type="SAM" id="SignalP"/>
    </source>
</evidence>
<keyword evidence="1" id="KW-0732">Signal</keyword>
<accession>G9NC71</accession>
<dbReference type="HOGENOM" id="CLU_709922_0_0_1"/>
<dbReference type="eggNOG" id="ENOG502SY1T">
    <property type="taxonomic scope" value="Eukaryota"/>
</dbReference>
<comment type="caution">
    <text evidence="2">The sequence shown here is derived from an EMBL/GenBank/DDBJ whole genome shotgun (WGS) entry which is preliminary data.</text>
</comment>
<dbReference type="GeneID" id="25790406"/>
<name>G9NC71_HYPVG</name>
<protein>
    <recommendedName>
        <fullName evidence="4">Apple domain-containing protein</fullName>
    </recommendedName>
</protein>
<dbReference type="OMA" id="TDGVCHA"/>
<proteinExistence type="predicted"/>
<organism evidence="2 3">
    <name type="scientific">Hypocrea virens (strain Gv29-8 / FGSC 10586)</name>
    <name type="common">Gliocladium virens</name>
    <name type="synonym">Trichoderma virens</name>
    <dbReference type="NCBI Taxonomy" id="413071"/>
    <lineage>
        <taxon>Eukaryota</taxon>
        <taxon>Fungi</taxon>
        <taxon>Dikarya</taxon>
        <taxon>Ascomycota</taxon>
        <taxon>Pezizomycotina</taxon>
        <taxon>Sordariomycetes</taxon>
        <taxon>Hypocreomycetidae</taxon>
        <taxon>Hypocreales</taxon>
        <taxon>Hypocreaceae</taxon>
        <taxon>Trichoderma</taxon>
    </lineage>
</organism>
<sequence length="399" mass="41991">MVKVNSVVSLLALSSNAFAFGQPNRQPHRLPIVEEFVTCSTKLGPQANRHVETHWNYKTRTVTYTERFTTTPHPTVTPTKTKTKTVTTVIKTVTTEPAYTDVATVTSTSTSFFTTTNIVTETDTETNTVTTTTTPTTTIAAPAGFTPISQEPGFVPKIKGRSANSLIERGNTLQCRPSKGGPSFYPPLHPQSVTCTKVIEPIVIKRVTYTAKACTITARPKTKTVTTTVSQTHTETEWPCDVTSTVTVPATTVITSSTDSTTTTTTTATTTESTVAPQQTLQAACGPENLITTANGGNGISSVSSSGTGGFLPVSGTHSAYDCCVACFNSATPCRGALSFSSGSCFLVVATDGVCHANQFTGDVQFGTSTGPSSGAYVSNGPCVDEHVKDKTDGLSSYI</sequence>
<dbReference type="OrthoDB" id="5428787at2759"/>
<dbReference type="VEuPathDB" id="FungiDB:TRIVIDRAFT_207043"/>
<gene>
    <name evidence="2" type="ORF">TRIVIDRAFT_207043</name>
</gene>
<reference evidence="2 3" key="1">
    <citation type="journal article" date="2011" name="Genome Biol.">
        <title>Comparative genome sequence analysis underscores mycoparasitism as the ancestral life style of Trichoderma.</title>
        <authorList>
            <person name="Kubicek C.P."/>
            <person name="Herrera-Estrella A."/>
            <person name="Seidl-Seiboth V."/>
            <person name="Martinez D.A."/>
            <person name="Druzhinina I.S."/>
            <person name="Thon M."/>
            <person name="Zeilinger S."/>
            <person name="Casas-Flores S."/>
            <person name="Horwitz B.A."/>
            <person name="Mukherjee P.K."/>
            <person name="Mukherjee M."/>
            <person name="Kredics L."/>
            <person name="Alcaraz L.D."/>
            <person name="Aerts A."/>
            <person name="Antal Z."/>
            <person name="Atanasova L."/>
            <person name="Cervantes-Badillo M.G."/>
            <person name="Challacombe J."/>
            <person name="Chertkov O."/>
            <person name="McCluskey K."/>
            <person name="Coulpier F."/>
            <person name="Deshpande N."/>
            <person name="von Doehren H."/>
            <person name="Ebbole D.J."/>
            <person name="Esquivel-Naranjo E.U."/>
            <person name="Fekete E."/>
            <person name="Flipphi M."/>
            <person name="Glaser F."/>
            <person name="Gomez-Rodriguez E.Y."/>
            <person name="Gruber S."/>
            <person name="Han C."/>
            <person name="Henrissat B."/>
            <person name="Hermosa R."/>
            <person name="Hernandez-Onate M."/>
            <person name="Karaffa L."/>
            <person name="Kosti I."/>
            <person name="Le Crom S."/>
            <person name="Lindquist E."/>
            <person name="Lucas S."/>
            <person name="Luebeck M."/>
            <person name="Luebeck P.S."/>
            <person name="Margeot A."/>
            <person name="Metz B."/>
            <person name="Misra M."/>
            <person name="Nevalainen H."/>
            <person name="Omann M."/>
            <person name="Packer N."/>
            <person name="Perrone G."/>
            <person name="Uresti-Rivera E.E."/>
            <person name="Salamov A."/>
            <person name="Schmoll M."/>
            <person name="Seiboth B."/>
            <person name="Shapiro H."/>
            <person name="Sukno S."/>
            <person name="Tamayo-Ramos J.A."/>
            <person name="Tisch D."/>
            <person name="Wiest A."/>
            <person name="Wilkinson H.H."/>
            <person name="Zhang M."/>
            <person name="Coutinho P.M."/>
            <person name="Kenerley C.M."/>
            <person name="Monte E."/>
            <person name="Baker S.E."/>
            <person name="Grigoriev I.V."/>
        </authorList>
    </citation>
    <scope>NUCLEOTIDE SEQUENCE [LARGE SCALE GENOMIC DNA]</scope>
    <source>
        <strain evidence="3">Gv29-8 / FGSC 10586</strain>
    </source>
</reference>
<evidence type="ECO:0000313" key="2">
    <source>
        <dbReference type="EMBL" id="EHK15296.1"/>
    </source>
</evidence>